<feature type="region of interest" description="Disordered" evidence="10">
    <location>
        <begin position="24"/>
        <end position="69"/>
    </location>
</feature>
<dbReference type="EMBL" id="MZMZ02003104">
    <property type="protein sequence ID" value="RQM22701.1"/>
    <property type="molecule type" value="Genomic_DNA"/>
</dbReference>
<organism evidence="14 15">
    <name type="scientific">Aphanomyces astaci</name>
    <name type="common">Crayfish plague agent</name>
    <dbReference type="NCBI Taxonomy" id="112090"/>
    <lineage>
        <taxon>Eukaryota</taxon>
        <taxon>Sar</taxon>
        <taxon>Stramenopiles</taxon>
        <taxon>Oomycota</taxon>
        <taxon>Saprolegniomycetes</taxon>
        <taxon>Saprolegniales</taxon>
        <taxon>Verrucalvaceae</taxon>
        <taxon>Aphanomyces</taxon>
    </lineage>
</organism>
<comment type="subcellular location">
    <subcellularLocation>
        <location evidence="1">Membrane</location>
        <topology evidence="1">Multi-pass membrane protein</topology>
    </subcellularLocation>
</comment>
<name>A0A3R7XTT0_APHAT</name>
<keyword evidence="2" id="KW-0813">Transport</keyword>
<dbReference type="InterPro" id="IPR038770">
    <property type="entry name" value="Na+/solute_symporter_sf"/>
</dbReference>
<dbReference type="VEuPathDB" id="FungiDB:H257_03780"/>
<keyword evidence="4 11" id="KW-0812">Transmembrane</keyword>
<evidence type="ECO:0000256" key="4">
    <source>
        <dbReference type="ARBA" id="ARBA00022692"/>
    </source>
</evidence>
<dbReference type="Gene3D" id="2.60.40.10">
    <property type="entry name" value="Immunoglobulins"/>
    <property type="match status" value="1"/>
</dbReference>
<dbReference type="InterPro" id="IPR045158">
    <property type="entry name" value="KEA4/5/6-like"/>
</dbReference>
<feature type="transmembrane region" description="Helical" evidence="11">
    <location>
        <begin position="363"/>
        <end position="384"/>
    </location>
</feature>
<dbReference type="CDD" id="cd00063">
    <property type="entry name" value="FN3"/>
    <property type="match status" value="1"/>
</dbReference>
<feature type="coiled-coil region" evidence="9">
    <location>
        <begin position="143"/>
        <end position="191"/>
    </location>
</feature>
<dbReference type="InterPro" id="IPR003961">
    <property type="entry name" value="FN3_dom"/>
</dbReference>
<evidence type="ECO:0000313" key="15">
    <source>
        <dbReference type="Proteomes" id="UP000284702"/>
    </source>
</evidence>
<evidence type="ECO:0000256" key="7">
    <source>
        <dbReference type="ARBA" id="ARBA00023065"/>
    </source>
</evidence>
<gene>
    <name evidence="14" type="ORF">B5M09_005449</name>
</gene>
<accession>A0A3R7XTT0</accession>
<feature type="chain" id="PRO_5018785145" description="Fibronectin type-III domain-containing protein" evidence="12">
    <location>
        <begin position="23"/>
        <end position="791"/>
    </location>
</feature>
<feature type="transmembrane region" description="Helical" evidence="11">
    <location>
        <begin position="249"/>
        <end position="268"/>
    </location>
</feature>
<dbReference type="PANTHER" id="PTHR16254:SF14">
    <property type="entry name" value="TRANSMEMBRANE AND COILED-COIL DOMAIN-CONTAINING PROTEIN 3"/>
    <property type="match status" value="1"/>
</dbReference>
<keyword evidence="7" id="KW-0406">Ion transport</keyword>
<dbReference type="VEuPathDB" id="FungiDB:H257_03778"/>
<dbReference type="GO" id="GO:0015386">
    <property type="term" value="F:potassium:proton antiporter activity"/>
    <property type="evidence" value="ECO:0007669"/>
    <property type="project" value="InterPro"/>
</dbReference>
<feature type="domain" description="Fibronectin type-III" evidence="13">
    <location>
        <begin position="673"/>
        <end position="770"/>
    </location>
</feature>
<dbReference type="AlphaFoldDB" id="A0A3R7XTT0"/>
<feature type="transmembrane region" description="Helical" evidence="11">
    <location>
        <begin position="280"/>
        <end position="306"/>
    </location>
</feature>
<reference evidence="14" key="1">
    <citation type="submission" date="2018-07" db="EMBL/GenBank/DDBJ databases">
        <title>Annotation of Aphanomyces astaci genome assembly.</title>
        <authorList>
            <person name="Studholme D.J."/>
        </authorList>
    </citation>
    <scope>NUCLEOTIDE SEQUENCE [LARGE SCALE GENOMIC DNA]</scope>
    <source>
        <strain evidence="14">Pc</strain>
    </source>
</reference>
<feature type="transmembrane region" description="Helical" evidence="11">
    <location>
        <begin position="488"/>
        <end position="510"/>
    </location>
</feature>
<evidence type="ECO:0000256" key="5">
    <source>
        <dbReference type="ARBA" id="ARBA00022729"/>
    </source>
</evidence>
<evidence type="ECO:0000256" key="12">
    <source>
        <dbReference type="SAM" id="SignalP"/>
    </source>
</evidence>
<feature type="region of interest" description="Disordered" evidence="10">
    <location>
        <begin position="770"/>
        <end position="791"/>
    </location>
</feature>
<keyword evidence="9" id="KW-0175">Coiled coil</keyword>
<keyword evidence="15" id="KW-1185">Reference proteome</keyword>
<evidence type="ECO:0000256" key="11">
    <source>
        <dbReference type="SAM" id="Phobius"/>
    </source>
</evidence>
<evidence type="ECO:0000256" key="9">
    <source>
        <dbReference type="SAM" id="Coils"/>
    </source>
</evidence>
<comment type="caution">
    <text evidence="14">The sequence shown here is derived from an EMBL/GenBank/DDBJ whole genome shotgun (WGS) entry which is preliminary data.</text>
</comment>
<keyword evidence="3" id="KW-0050">Antiport</keyword>
<dbReference type="InterPro" id="IPR013783">
    <property type="entry name" value="Ig-like_fold"/>
</dbReference>
<evidence type="ECO:0000313" key="14">
    <source>
        <dbReference type="EMBL" id="RQM22701.1"/>
    </source>
</evidence>
<dbReference type="Gene3D" id="1.20.1530.20">
    <property type="match status" value="1"/>
</dbReference>
<evidence type="ECO:0000256" key="6">
    <source>
        <dbReference type="ARBA" id="ARBA00022989"/>
    </source>
</evidence>
<evidence type="ECO:0000256" key="2">
    <source>
        <dbReference type="ARBA" id="ARBA00022448"/>
    </source>
</evidence>
<keyword evidence="8 11" id="KW-0472">Membrane</keyword>
<evidence type="ECO:0000256" key="10">
    <source>
        <dbReference type="SAM" id="MobiDB-lite"/>
    </source>
</evidence>
<evidence type="ECO:0000256" key="1">
    <source>
        <dbReference type="ARBA" id="ARBA00004141"/>
    </source>
</evidence>
<dbReference type="Proteomes" id="UP000284702">
    <property type="component" value="Unassembled WGS sequence"/>
</dbReference>
<keyword evidence="5 12" id="KW-0732">Signal</keyword>
<dbReference type="PROSITE" id="PS51257">
    <property type="entry name" value="PROKAR_LIPOPROTEIN"/>
    <property type="match status" value="1"/>
</dbReference>
<evidence type="ECO:0000256" key="3">
    <source>
        <dbReference type="ARBA" id="ARBA00022449"/>
    </source>
</evidence>
<proteinExistence type="predicted"/>
<dbReference type="PANTHER" id="PTHR16254">
    <property type="entry name" value="POTASSIUM/PROTON ANTIPORTER-RELATED"/>
    <property type="match status" value="1"/>
</dbReference>
<evidence type="ECO:0000256" key="8">
    <source>
        <dbReference type="ARBA" id="ARBA00023136"/>
    </source>
</evidence>
<feature type="compositionally biased region" description="Low complexity" evidence="10">
    <location>
        <begin position="42"/>
        <end position="69"/>
    </location>
</feature>
<dbReference type="InterPro" id="IPR006153">
    <property type="entry name" value="Cation/H_exchanger_TM"/>
</dbReference>
<keyword evidence="6 11" id="KW-1133">Transmembrane helix</keyword>
<feature type="signal peptide" evidence="12">
    <location>
        <begin position="1"/>
        <end position="22"/>
    </location>
</feature>
<dbReference type="SUPFAM" id="SSF49265">
    <property type="entry name" value="Fibronectin type III"/>
    <property type="match status" value="1"/>
</dbReference>
<sequence>MPRQRRWLFLLVVLLCACNTHGEATATSSPISSSPPRKPHTTKIATTTTTQVPATTRTTSSPTTTPPLVTTKTIATPAETLLGPLALDNLAASTTTVSPTHAGLDQLEEQLHLMEELEASVVAGLNNMDSLLSSGKKPGSVLNSRLKSNLMEVRLNLHKLAANLNLTLNQLDSVEKDTEVKEKQLEEVLQKQAADENAHELEARGADAVDYESGRLKNTSNMVNLSDAQRQQFEKVKNQADPAVLHYDFGLLGQIALLFGVSAVGGILSTSINLPPTVGYLVGGAVTISLSEGIIVGVGVCFTSTAPLSEYIRTYNIRHTSFGKVYTNTKILSLVSAIIAIQDILMSFVMATPDWFAAKPKGTWVSVAVCKTFVAYAVVVLFTMGMHRYVVPSLLEFLVSMEKLHHSPLVLLGIVSVCLFMSLFTESVGLSLECGAFFAGLAFQGASNLKATLSSIRVLDNLFGSMFFACIGMILNPAFLLRNCGTVCGMMLCVCTIKVTFVTSIMWFFRIPLQKSIKAAMSLCQVGEVALIFMIKAHATQLVSRSLYLQFLAATSVFLGLAPLLHRNLNELNTFHFASVVKKKSEFDSHDDDDDDGDSALSTTCYLGQTALDLCGEHATDAAAVDECRRLLKEPPKIPDPPGKPSFQCHITTDHVFRHIQVAEESDKGVLRLVEKRVPHVVRKCVASLRWTTPLSNGKMIENCVLTGRTVLQVRGWRSQTTAHSRLQDAQGCTVDGLQLGTTYEVQCRAQNAVGRGDWCAIELLITPSVERGGGDSEENESDDTNHGDGS</sequence>
<protein>
    <recommendedName>
        <fullName evidence="13">Fibronectin type-III domain-containing protein</fullName>
    </recommendedName>
</protein>
<feature type="transmembrane region" description="Helical" evidence="11">
    <location>
        <begin position="331"/>
        <end position="351"/>
    </location>
</feature>
<dbReference type="InterPro" id="IPR036116">
    <property type="entry name" value="FN3_sf"/>
</dbReference>
<dbReference type="Pfam" id="PF00999">
    <property type="entry name" value="Na_H_Exchanger"/>
    <property type="match status" value="1"/>
</dbReference>
<evidence type="ECO:0000259" key="13">
    <source>
        <dbReference type="PROSITE" id="PS50853"/>
    </source>
</evidence>
<feature type="transmembrane region" description="Helical" evidence="11">
    <location>
        <begin position="462"/>
        <end position="481"/>
    </location>
</feature>
<dbReference type="PROSITE" id="PS50853">
    <property type="entry name" value="FN3"/>
    <property type="match status" value="1"/>
</dbReference>
<feature type="transmembrane region" description="Helical" evidence="11">
    <location>
        <begin position="404"/>
        <end position="424"/>
    </location>
</feature>
<dbReference type="GO" id="GO:0016020">
    <property type="term" value="C:membrane"/>
    <property type="evidence" value="ECO:0007669"/>
    <property type="project" value="UniProtKB-SubCell"/>
</dbReference>